<accession>A0A1P9WTW9</accession>
<evidence type="ECO:0000256" key="1">
    <source>
        <dbReference type="SAM" id="SignalP"/>
    </source>
</evidence>
<feature type="chain" id="PRO_5012930369" description="Outer membrane protein beta-barrel domain-containing protein" evidence="1">
    <location>
        <begin position="20"/>
        <end position="197"/>
    </location>
</feature>
<reference evidence="2 3" key="1">
    <citation type="submission" date="2016-01" db="EMBL/GenBank/DDBJ databases">
        <authorList>
            <person name="Oliw E.H."/>
        </authorList>
    </citation>
    <scope>NUCLEOTIDE SEQUENCE [LARGE SCALE GENOMIC DNA]</scope>
    <source>
        <strain evidence="2 3">DY10</strain>
    </source>
</reference>
<dbReference type="RefSeq" id="WP_077130279.1">
    <property type="nucleotide sequence ID" value="NZ_CP014263.1"/>
</dbReference>
<proteinExistence type="predicted"/>
<name>A0A1P9WTW9_9BACT</name>
<dbReference type="EMBL" id="CP014263">
    <property type="protein sequence ID" value="AQG78836.1"/>
    <property type="molecule type" value="Genomic_DNA"/>
</dbReference>
<dbReference type="Proteomes" id="UP000187941">
    <property type="component" value="Chromosome"/>
</dbReference>
<feature type="signal peptide" evidence="1">
    <location>
        <begin position="1"/>
        <end position="19"/>
    </location>
</feature>
<evidence type="ECO:0008006" key="4">
    <source>
        <dbReference type="Google" id="ProtNLM"/>
    </source>
</evidence>
<gene>
    <name evidence="2" type="ORF">AWR27_05565</name>
</gene>
<dbReference type="AlphaFoldDB" id="A0A1P9WTW9"/>
<evidence type="ECO:0000313" key="3">
    <source>
        <dbReference type="Proteomes" id="UP000187941"/>
    </source>
</evidence>
<dbReference type="KEGG" id="smon:AWR27_05565"/>
<protein>
    <recommendedName>
        <fullName evidence="4">Outer membrane protein beta-barrel domain-containing protein</fullName>
    </recommendedName>
</protein>
<keyword evidence="3" id="KW-1185">Reference proteome</keyword>
<dbReference type="STRING" id="1178516.AWR27_05565"/>
<keyword evidence="1" id="KW-0732">Signal</keyword>
<organism evidence="2 3">
    <name type="scientific">Spirosoma montaniterrae</name>
    <dbReference type="NCBI Taxonomy" id="1178516"/>
    <lineage>
        <taxon>Bacteria</taxon>
        <taxon>Pseudomonadati</taxon>
        <taxon>Bacteroidota</taxon>
        <taxon>Cytophagia</taxon>
        <taxon>Cytophagales</taxon>
        <taxon>Cytophagaceae</taxon>
        <taxon>Spirosoma</taxon>
    </lineage>
</organism>
<evidence type="ECO:0000313" key="2">
    <source>
        <dbReference type="EMBL" id="AQG78836.1"/>
    </source>
</evidence>
<sequence length="197" mass="21765">MHRYLFLLGGLLLSSSLAAQTPIRKASVRLGVDLTSLEAPDAVGPRYVGRLALHLKQDRFVIAAEGGYMHLIRANELFNDVDPGPDRRERYTADLTLLYDLLPQPRHALRLGAGVSVWAQRDDTYRAARALFSPTGLQGIAIDRQQRLALNSGLHAAAEYEWLFTPRWGADFRLRVVELNGAGATSMMAGAGISHRF</sequence>
<dbReference type="OrthoDB" id="954358at2"/>